<evidence type="ECO:0000313" key="1">
    <source>
        <dbReference type="EMBL" id="GAG23677.1"/>
    </source>
</evidence>
<reference evidence="1" key="1">
    <citation type="journal article" date="2014" name="Front. Microbiol.">
        <title>High frequency of phylogenetically diverse reductive dehalogenase-homologous genes in deep subseafloor sedimentary metagenomes.</title>
        <authorList>
            <person name="Kawai M."/>
            <person name="Futagami T."/>
            <person name="Toyoda A."/>
            <person name="Takaki Y."/>
            <person name="Nishi S."/>
            <person name="Hori S."/>
            <person name="Arai W."/>
            <person name="Tsubouchi T."/>
            <person name="Morono Y."/>
            <person name="Uchiyama I."/>
            <person name="Ito T."/>
            <person name="Fujiyama A."/>
            <person name="Inagaki F."/>
            <person name="Takami H."/>
        </authorList>
    </citation>
    <scope>NUCLEOTIDE SEQUENCE</scope>
    <source>
        <strain evidence="1">Expedition CK06-06</strain>
    </source>
</reference>
<sequence length="120" mass="12915">MAEETPTGRSTIKTGKKILRYKPTSKSGVELHDERTVLAGSASKHIVSDAKAGNFLTGPTSIMADVKQVRVSGLWTLRPTLPSTVASTIVTPHPALELNIPYNNASIFKSVLKLFKDALV</sequence>
<dbReference type="AlphaFoldDB" id="X0WKB6"/>
<dbReference type="EMBL" id="BARS01038531">
    <property type="protein sequence ID" value="GAG23677.1"/>
    <property type="molecule type" value="Genomic_DNA"/>
</dbReference>
<gene>
    <name evidence="1" type="ORF">S01H1_58951</name>
</gene>
<comment type="caution">
    <text evidence="1">The sequence shown here is derived from an EMBL/GenBank/DDBJ whole genome shotgun (WGS) entry which is preliminary data.</text>
</comment>
<proteinExistence type="predicted"/>
<name>X0WKB6_9ZZZZ</name>
<accession>X0WKB6</accession>
<organism evidence="1">
    <name type="scientific">marine sediment metagenome</name>
    <dbReference type="NCBI Taxonomy" id="412755"/>
    <lineage>
        <taxon>unclassified sequences</taxon>
        <taxon>metagenomes</taxon>
        <taxon>ecological metagenomes</taxon>
    </lineage>
</organism>
<protein>
    <submittedName>
        <fullName evidence="1">Uncharacterized protein</fullName>
    </submittedName>
</protein>